<feature type="domain" description="HTH tetR-type" evidence="5">
    <location>
        <begin position="6"/>
        <end position="66"/>
    </location>
</feature>
<dbReference type="AlphaFoldDB" id="A0A0M6YJW4"/>
<dbReference type="GO" id="GO:0003677">
    <property type="term" value="F:DNA binding"/>
    <property type="evidence" value="ECO:0007669"/>
    <property type="project" value="UniProtKB-UniRule"/>
</dbReference>
<dbReference type="PROSITE" id="PS50977">
    <property type="entry name" value="HTH_TETR_2"/>
    <property type="match status" value="1"/>
</dbReference>
<feature type="DNA-binding region" description="H-T-H motif" evidence="4">
    <location>
        <begin position="29"/>
        <end position="48"/>
    </location>
</feature>
<evidence type="ECO:0000313" key="7">
    <source>
        <dbReference type="Proteomes" id="UP000049222"/>
    </source>
</evidence>
<proteinExistence type="predicted"/>
<dbReference type="Gene3D" id="1.10.357.10">
    <property type="entry name" value="Tetracycline Repressor, domain 2"/>
    <property type="match status" value="1"/>
</dbReference>
<dbReference type="PANTHER" id="PTHR47506">
    <property type="entry name" value="TRANSCRIPTIONAL REGULATORY PROTEIN"/>
    <property type="match status" value="1"/>
</dbReference>
<evidence type="ECO:0000256" key="2">
    <source>
        <dbReference type="ARBA" id="ARBA00023125"/>
    </source>
</evidence>
<keyword evidence="3" id="KW-0804">Transcription</keyword>
<dbReference type="InterPro" id="IPR009057">
    <property type="entry name" value="Homeodomain-like_sf"/>
</dbReference>
<dbReference type="InterPro" id="IPR036271">
    <property type="entry name" value="Tet_transcr_reg_TetR-rel_C_sf"/>
</dbReference>
<organism evidence="6 7">
    <name type="scientific">Jannaschia donghaensis</name>
    <dbReference type="NCBI Taxonomy" id="420998"/>
    <lineage>
        <taxon>Bacteria</taxon>
        <taxon>Pseudomonadati</taxon>
        <taxon>Pseudomonadota</taxon>
        <taxon>Alphaproteobacteria</taxon>
        <taxon>Rhodobacterales</taxon>
        <taxon>Roseobacteraceae</taxon>
        <taxon>Jannaschia</taxon>
    </lineage>
</organism>
<dbReference type="STRING" id="420998.JDO7802_01820"/>
<dbReference type="Proteomes" id="UP000049222">
    <property type="component" value="Unassembled WGS sequence"/>
</dbReference>
<dbReference type="RefSeq" id="WP_187298116.1">
    <property type="nucleotide sequence ID" value="NZ_CXSU01000011.1"/>
</dbReference>
<dbReference type="SUPFAM" id="SSF48498">
    <property type="entry name" value="Tetracyclin repressor-like, C-terminal domain"/>
    <property type="match status" value="1"/>
</dbReference>
<dbReference type="PANTHER" id="PTHR47506:SF3">
    <property type="entry name" value="HTH-TYPE TRANSCRIPTIONAL REGULATOR LMRA"/>
    <property type="match status" value="1"/>
</dbReference>
<keyword evidence="1" id="KW-0805">Transcription regulation</keyword>
<keyword evidence="7" id="KW-1185">Reference proteome</keyword>
<name>A0A0M6YJW4_9RHOB</name>
<evidence type="ECO:0000256" key="3">
    <source>
        <dbReference type="ARBA" id="ARBA00023163"/>
    </source>
</evidence>
<dbReference type="InterPro" id="IPR001647">
    <property type="entry name" value="HTH_TetR"/>
</dbReference>
<protein>
    <submittedName>
        <fullName evidence="6">Putative HTH-type transcriptional regulator YxaF</fullName>
    </submittedName>
</protein>
<evidence type="ECO:0000256" key="4">
    <source>
        <dbReference type="PROSITE-ProRule" id="PRU00335"/>
    </source>
</evidence>
<evidence type="ECO:0000256" key="1">
    <source>
        <dbReference type="ARBA" id="ARBA00023015"/>
    </source>
</evidence>
<dbReference type="Pfam" id="PF00440">
    <property type="entry name" value="TetR_N"/>
    <property type="match status" value="1"/>
</dbReference>
<dbReference type="SUPFAM" id="SSF46689">
    <property type="entry name" value="Homeodomain-like"/>
    <property type="match status" value="1"/>
</dbReference>
<sequence length="186" mass="20380">MADPTPSTRDRLIHSGVTLFQERGFHGTSVADILTAAQAPKGSLYHHFPAGKADLARAAAHLASDLMLDIIARAYDPAEDFSGGTVRMCEKLARLFERQAHWRACPVQTLFLDGPLDRAEGERLLQSWIDATQAQGLRLHGPAPLTDAQRIWATLIGCWTFARIRGDAAPLRNMPDLLTLGETRSA</sequence>
<keyword evidence="2 4" id="KW-0238">DNA-binding</keyword>
<evidence type="ECO:0000259" key="5">
    <source>
        <dbReference type="PROSITE" id="PS50977"/>
    </source>
</evidence>
<reference evidence="6 7" key="1">
    <citation type="submission" date="2015-07" db="EMBL/GenBank/DDBJ databases">
        <authorList>
            <person name="Noorani M."/>
        </authorList>
    </citation>
    <scope>NUCLEOTIDE SEQUENCE [LARGE SCALE GENOMIC DNA]</scope>
    <source>
        <strain evidence="6 7">CECT 7802</strain>
    </source>
</reference>
<gene>
    <name evidence="6" type="primary">yxaF</name>
    <name evidence="6" type="ORF">JDO7802_01820</name>
</gene>
<accession>A0A0M6YJW4</accession>
<dbReference type="EMBL" id="CXSU01000011">
    <property type="protein sequence ID" value="CTQ49803.1"/>
    <property type="molecule type" value="Genomic_DNA"/>
</dbReference>
<evidence type="ECO:0000313" key="6">
    <source>
        <dbReference type="EMBL" id="CTQ49803.1"/>
    </source>
</evidence>